<name>A0A7K3NG17_9BACT</name>
<feature type="domain" description="Lcl C-terminal" evidence="2">
    <location>
        <begin position="32"/>
        <end position="144"/>
    </location>
</feature>
<comment type="caution">
    <text evidence="3">The sequence shown here is derived from an EMBL/GenBank/DDBJ whole genome shotgun (WGS) entry which is preliminary data.</text>
</comment>
<accession>A0A7K3NG17</accession>
<reference evidence="3 4" key="1">
    <citation type="submission" date="2020-02" db="EMBL/GenBank/DDBJ databases">
        <title>Comparative genomics of sulfur disproportionating microorganisms.</title>
        <authorList>
            <person name="Ward L.M."/>
            <person name="Bertran E."/>
            <person name="Johnston D.T."/>
        </authorList>
    </citation>
    <scope>NUCLEOTIDE SEQUENCE [LARGE SCALE GENOMIC DNA]</scope>
    <source>
        <strain evidence="3 4">DSM 3696</strain>
    </source>
</reference>
<keyword evidence="4" id="KW-1185">Reference proteome</keyword>
<evidence type="ECO:0000259" key="2">
    <source>
        <dbReference type="Pfam" id="PF07603"/>
    </source>
</evidence>
<proteinExistence type="predicted"/>
<evidence type="ECO:0000313" key="3">
    <source>
        <dbReference type="EMBL" id="NDY55130.1"/>
    </source>
</evidence>
<keyword evidence="1" id="KW-0732">Signal</keyword>
<sequence length="165" mass="18422">MLHKFYIFSLAMPILLYCAQPAVASFVDNGLMVLDQSTGLQWEKGQSDSEMAWEQALSYCEARTTGGVTDWRLPNKKELESLVDDTRINPALDPLFPAPGSSVFWTTTTAIGYDFFTYAWIASLNTGTSYTQVKTWGGRVRCVRGESGEQPMPIESSNMLLLNME</sequence>
<dbReference type="PANTHER" id="PTHR35812:SF1">
    <property type="entry name" value="LIPOPROTEIN"/>
    <property type="match status" value="1"/>
</dbReference>
<protein>
    <submittedName>
        <fullName evidence="3">DUF1566 domain-containing protein</fullName>
    </submittedName>
</protein>
<organism evidence="3 4">
    <name type="scientific">Desulfolutivibrio sulfodismutans</name>
    <dbReference type="NCBI Taxonomy" id="63561"/>
    <lineage>
        <taxon>Bacteria</taxon>
        <taxon>Pseudomonadati</taxon>
        <taxon>Thermodesulfobacteriota</taxon>
        <taxon>Desulfovibrionia</taxon>
        <taxon>Desulfovibrionales</taxon>
        <taxon>Desulfovibrionaceae</taxon>
        <taxon>Desulfolutivibrio</taxon>
    </lineage>
</organism>
<dbReference type="InterPro" id="IPR011460">
    <property type="entry name" value="Lcl_C"/>
</dbReference>
<feature type="chain" id="PRO_5029796943" evidence="1">
    <location>
        <begin position="25"/>
        <end position="165"/>
    </location>
</feature>
<gene>
    <name evidence="3" type="ORF">G3N56_00020</name>
</gene>
<dbReference type="Pfam" id="PF07603">
    <property type="entry name" value="Lcl_C"/>
    <property type="match status" value="1"/>
</dbReference>
<feature type="signal peptide" evidence="1">
    <location>
        <begin position="1"/>
        <end position="24"/>
    </location>
</feature>
<dbReference type="PANTHER" id="PTHR35812">
    <property type="entry name" value="LIPOPROTEIN"/>
    <property type="match status" value="1"/>
</dbReference>
<evidence type="ECO:0000256" key="1">
    <source>
        <dbReference type="SAM" id="SignalP"/>
    </source>
</evidence>
<dbReference type="AlphaFoldDB" id="A0A7K3NG17"/>
<dbReference type="RefSeq" id="WP_163300190.1">
    <property type="nucleotide sequence ID" value="NZ_JAAGRQ010000001.1"/>
</dbReference>
<dbReference type="EMBL" id="JAAGRQ010000001">
    <property type="protein sequence ID" value="NDY55130.1"/>
    <property type="molecule type" value="Genomic_DNA"/>
</dbReference>
<evidence type="ECO:0000313" key="4">
    <source>
        <dbReference type="Proteomes" id="UP000469724"/>
    </source>
</evidence>
<dbReference type="Proteomes" id="UP000469724">
    <property type="component" value="Unassembled WGS sequence"/>
</dbReference>